<gene>
    <name evidence="1" type="ORF">HB770_15080</name>
</gene>
<dbReference type="AlphaFoldDB" id="A0A7G6RK17"/>
<sequence>MSAAIFDNSTAYAARQVSQVAKITFRSTLEPGLADLGFHRVEKFLYRSDGHGAIQHFLEFQLWGGPLNYVLCDFGMASADGHRFAVECLKLYGGVSYSWENWVPRVFGVWCQVGRFCGWGPRSSLKLNKSEMHNISDRALRDIRDMILPKAKAVTSLEAFADQILKDEPWLPWITSHGAMRAAEYIYAARRIGTDPSTILSAIEPRAHPDVKSGLGRNVDAFAFIESVLSHRL</sequence>
<accession>A0A7G6RK17</accession>
<name>A0A7G6RK17_RHILV</name>
<dbReference type="Proteomes" id="UP000515518">
    <property type="component" value="Chromosome"/>
</dbReference>
<proteinExistence type="predicted"/>
<organism evidence="1 2">
    <name type="scientific">Rhizobium leguminosarum bv. viciae</name>
    <dbReference type="NCBI Taxonomy" id="387"/>
    <lineage>
        <taxon>Bacteria</taxon>
        <taxon>Pseudomonadati</taxon>
        <taxon>Pseudomonadota</taxon>
        <taxon>Alphaproteobacteria</taxon>
        <taxon>Hyphomicrobiales</taxon>
        <taxon>Rhizobiaceae</taxon>
        <taxon>Rhizobium/Agrobacterium group</taxon>
        <taxon>Rhizobium</taxon>
    </lineage>
</organism>
<dbReference type="RefSeq" id="WP_162769086.1">
    <property type="nucleotide sequence ID" value="NZ_WIEA01000025.1"/>
</dbReference>
<protein>
    <recommendedName>
        <fullName evidence="3">DUF4304 domain-containing protein</fullName>
    </recommendedName>
</protein>
<reference evidence="2" key="1">
    <citation type="journal article" date="2020" name="Mol. Plant Microbe">
        <title>Rhizobial microsymbionts of the narrowly endemic Oxytropis species growing in Kamchatka are characterized by significant genetic diversity and possess a set of genes that are associated with T3SS and T6SS secretion systems and can affect the development of symbiosis.</title>
        <authorList>
            <person name="Safronova V."/>
            <person name="Guro P."/>
            <person name="Sazanova A."/>
            <person name="Kuznetsova I."/>
            <person name="Belimov A."/>
            <person name="Yakubov V."/>
            <person name="Chirak E."/>
            <person name="Afonin A."/>
            <person name="Gogolev Y."/>
            <person name="Andronov E."/>
            <person name="Tikhonovich I."/>
        </authorList>
    </citation>
    <scope>NUCLEOTIDE SEQUENCE [LARGE SCALE GENOMIC DNA]</scope>
    <source>
        <strain evidence="2">RCAM0610</strain>
    </source>
</reference>
<evidence type="ECO:0000313" key="2">
    <source>
        <dbReference type="Proteomes" id="UP000515518"/>
    </source>
</evidence>
<dbReference type="EMBL" id="CP050549">
    <property type="protein sequence ID" value="QND42599.1"/>
    <property type="molecule type" value="Genomic_DNA"/>
</dbReference>
<evidence type="ECO:0000313" key="1">
    <source>
        <dbReference type="EMBL" id="QND42599.1"/>
    </source>
</evidence>
<evidence type="ECO:0008006" key="3">
    <source>
        <dbReference type="Google" id="ProtNLM"/>
    </source>
</evidence>